<dbReference type="Pfam" id="PF00550">
    <property type="entry name" value="PP-binding"/>
    <property type="match status" value="1"/>
</dbReference>
<dbReference type="InterPro" id="IPR009081">
    <property type="entry name" value="PP-bd_ACP"/>
</dbReference>
<dbReference type="Gene3D" id="1.10.1200.10">
    <property type="entry name" value="ACP-like"/>
    <property type="match status" value="1"/>
</dbReference>
<name>A0A146FWG4_ASPKA</name>
<dbReference type="AlphaFoldDB" id="A0A146FWG4"/>
<gene>
    <name evidence="6" type="ORF">RIB2604_03101900</name>
</gene>
<comment type="similarity">
    <text evidence="3">Belongs to the NRP synthetase family.</text>
</comment>
<dbReference type="Gene3D" id="3.40.50.980">
    <property type="match status" value="2"/>
</dbReference>
<keyword evidence="1" id="KW-0596">Phosphopantetheine</keyword>
<dbReference type="PIRSF" id="PIRSF001617">
    <property type="entry name" value="Alpha-AR"/>
    <property type="match status" value="1"/>
</dbReference>
<dbReference type="VEuPathDB" id="FungiDB:ASPFODRAFT_210712"/>
<dbReference type="PROSITE" id="PS50075">
    <property type="entry name" value="CARRIER"/>
    <property type="match status" value="1"/>
</dbReference>
<feature type="region of interest" description="Disordered" evidence="4">
    <location>
        <begin position="1085"/>
        <end position="1107"/>
    </location>
</feature>
<dbReference type="InterPro" id="IPR045851">
    <property type="entry name" value="AMP-bd_C_sf"/>
</dbReference>
<dbReference type="InterPro" id="IPR010080">
    <property type="entry name" value="Thioester_reductase-like_dom"/>
</dbReference>
<organism evidence="6 7">
    <name type="scientific">Aspergillus kawachii</name>
    <name type="common">White koji mold</name>
    <name type="synonym">Aspergillus awamori var. kawachi</name>
    <dbReference type="NCBI Taxonomy" id="1069201"/>
    <lineage>
        <taxon>Eukaryota</taxon>
        <taxon>Fungi</taxon>
        <taxon>Dikarya</taxon>
        <taxon>Ascomycota</taxon>
        <taxon>Pezizomycotina</taxon>
        <taxon>Eurotiomycetes</taxon>
        <taxon>Eurotiomycetidae</taxon>
        <taxon>Eurotiales</taxon>
        <taxon>Aspergillaceae</taxon>
        <taxon>Aspergillus</taxon>
        <taxon>Aspergillus subgen. Circumdati</taxon>
    </lineage>
</organism>
<dbReference type="Gene3D" id="2.30.38.10">
    <property type="entry name" value="Luciferase, Domain 3"/>
    <property type="match status" value="1"/>
</dbReference>
<evidence type="ECO:0000259" key="5">
    <source>
        <dbReference type="PROSITE" id="PS50075"/>
    </source>
</evidence>
<evidence type="ECO:0000256" key="3">
    <source>
        <dbReference type="ARBA" id="ARBA00029454"/>
    </source>
</evidence>
<dbReference type="PANTHER" id="PTHR44845">
    <property type="entry name" value="CARRIER DOMAIN-CONTAINING PROTEIN"/>
    <property type="match status" value="1"/>
</dbReference>
<keyword evidence="2" id="KW-0597">Phosphoprotein</keyword>
<evidence type="ECO:0000256" key="4">
    <source>
        <dbReference type="SAM" id="MobiDB-lite"/>
    </source>
</evidence>
<dbReference type="InterPro" id="IPR020845">
    <property type="entry name" value="AMP-binding_CS"/>
</dbReference>
<dbReference type="NCBIfam" id="TIGR01746">
    <property type="entry name" value="Thioester-redct"/>
    <property type="match status" value="1"/>
</dbReference>
<dbReference type="SUPFAM" id="SSF47336">
    <property type="entry name" value="ACP-like"/>
    <property type="match status" value="1"/>
</dbReference>
<dbReference type="InterPro" id="IPR036291">
    <property type="entry name" value="NAD(P)-bd_dom_sf"/>
</dbReference>
<accession>A0A146FWG4</accession>
<dbReference type="EMBL" id="BCWF01000030">
    <property type="protein sequence ID" value="GAT29856.1"/>
    <property type="molecule type" value="Genomic_DNA"/>
</dbReference>
<dbReference type="InterPro" id="IPR013120">
    <property type="entry name" value="FAR_NAD-bd"/>
</dbReference>
<proteinExistence type="inferred from homology"/>
<reference evidence="7" key="2">
    <citation type="submission" date="2016-02" db="EMBL/GenBank/DDBJ databases">
        <title>Genome sequencing of Aspergillus luchuensis NBRC 4314.</title>
        <authorList>
            <person name="Yamada O."/>
        </authorList>
    </citation>
    <scope>NUCLEOTIDE SEQUENCE [LARGE SCALE GENOMIC DNA]</scope>
    <source>
        <strain evidence="7">RIB 2604</strain>
    </source>
</reference>
<dbReference type="Proteomes" id="UP000075230">
    <property type="component" value="Unassembled WGS sequence"/>
</dbReference>
<sequence>MVPYKATKGNMSPVLTNKDSCLGETTICAHRYCFERLDLIPVNFEIWWAFVNRHDARMANHHADILGKVMDSLFSHNVAIDPGALAIDDGAHQWSYSDLDREVQRIASLLKTLDLPPEEPICILQGAGSETIIAQLAVIRAGLTCVPLEPSIPTSRLINLLKDVGTQYILSNHTLDIDNDMVIIPISGEYHPLTKGVRPRTASVKRVQLEGLSNCDYRSHILYTSGSSGKPKAVQIPESGILHLMFKSPATPLLPSDRVSVFNNPGFDMSVFEIFVALMSGSTLVTVPRPVITDPLEAKSFIARKNISVSFLTTSLFSIIAQACPSAFTGLRHVLIAGEVANLASMKAVLESPNPPQHLWNAYGPTETTIVSTMHSVTVDDLRYDSISIGTPFGDTRLLLADDNLGIITEPGSIGEVLIGGPGLTAGYIGCPKENEDRFFVDEAGYRLYRTGDFAKWRPDDPTLLEFIGRVDLQVKQCGFRVELGEIEQSFLGSNRLLAATVCQIQPETAEDEPFLVAFLIPAVASTIQATDMLEFIKQKAPVYAVPRNIVLCSHYPLTDHGKVDRKTLARQYTTHYTKIQEILPTNEHPTTTTNILRKIWTSVLGQQLINDEDNFFSTLRGSSLQAAAMISRTRRRFGNTVSMRTLYENPRLMDLANRIDNSIQDNNPNDLDRWMTDAHTADDLHTVPNWQAAEEGRIFLTGATGFVGAHFLSRCLAMPTVKEVVCLVRGKFGISASERVQSVLERYNLWDKTSHCIHKLTVLNGDITTRHLGLTEDMFTWLTNWASVVFHLAAKVNYLEPYAAHYDANVLGTCHVMEVATSGRRKAFMYMSSIDVFGPTGHVLGTEKVLEDGPLEPHLHALKYELGYAATKWVSEMMVRRAREHGLAAMIFRPGFILGDIEEGCGNPDDFFARFVMGCIQVGAFPHLPNQRMEYVSADYVCDAVLHIAASNGNLGKTYNLVAPDEADSIDLEETWRIINQAGYPVELVEYWGWVRLLQERGGPDNPLMPLMSLLQETVQDGLSWLEMHKNTTRYDCSNTVAALRDAPGIRYVPFDVEMLTRLLGFGALKGFYQMDQRAMQKASMSPISSDTISQTPKTNPYPSHS</sequence>
<dbReference type="PROSITE" id="PS00455">
    <property type="entry name" value="AMP_BINDING"/>
    <property type="match status" value="1"/>
</dbReference>
<comment type="caution">
    <text evidence="6">The sequence shown here is derived from an EMBL/GenBank/DDBJ whole genome shotgun (WGS) entry which is preliminary data.</text>
</comment>
<reference evidence="6 7" key="1">
    <citation type="journal article" date="2016" name="DNA Res.">
        <title>Genome sequence of Aspergillus luchuensis NBRC 4314.</title>
        <authorList>
            <person name="Yamada O."/>
            <person name="Machida M."/>
            <person name="Hosoyama A."/>
            <person name="Goto M."/>
            <person name="Takahashi T."/>
            <person name="Futagami T."/>
            <person name="Yamagata Y."/>
            <person name="Takeuchi M."/>
            <person name="Kobayashi T."/>
            <person name="Koike H."/>
            <person name="Abe K."/>
            <person name="Asai K."/>
            <person name="Arita M."/>
            <person name="Fujita N."/>
            <person name="Fukuda K."/>
            <person name="Higa K."/>
            <person name="Horikawa H."/>
            <person name="Ishikawa T."/>
            <person name="Jinno K."/>
            <person name="Kato Y."/>
            <person name="Kirimura K."/>
            <person name="Mizutani O."/>
            <person name="Nakasone K."/>
            <person name="Sano M."/>
            <person name="Shiraishi Y."/>
            <person name="Tsukahara M."/>
            <person name="Gomi K."/>
        </authorList>
    </citation>
    <scope>NUCLEOTIDE SEQUENCE [LARGE SCALE GENOMIC DNA]</scope>
    <source>
        <strain evidence="6 7">RIB 2604</strain>
    </source>
</reference>
<dbReference type="CDD" id="cd05930">
    <property type="entry name" value="A_NRPS"/>
    <property type="match status" value="1"/>
</dbReference>
<evidence type="ECO:0000256" key="2">
    <source>
        <dbReference type="ARBA" id="ARBA00022553"/>
    </source>
</evidence>
<dbReference type="Gene3D" id="3.30.300.30">
    <property type="match status" value="1"/>
</dbReference>
<dbReference type="InterPro" id="IPR036736">
    <property type="entry name" value="ACP-like_sf"/>
</dbReference>
<feature type="domain" description="Carrier" evidence="5">
    <location>
        <begin position="588"/>
        <end position="664"/>
    </location>
</feature>
<evidence type="ECO:0000313" key="6">
    <source>
        <dbReference type="EMBL" id="GAT29856.1"/>
    </source>
</evidence>
<dbReference type="PANTHER" id="PTHR44845:SF6">
    <property type="entry name" value="BETA-ALANINE-ACTIVATING ENZYME"/>
    <property type="match status" value="1"/>
</dbReference>
<dbReference type="CDD" id="cd05235">
    <property type="entry name" value="SDR_e1"/>
    <property type="match status" value="1"/>
</dbReference>
<dbReference type="InterPro" id="IPR000873">
    <property type="entry name" value="AMP-dep_synth/lig_dom"/>
</dbReference>
<dbReference type="SUPFAM" id="SSF56801">
    <property type="entry name" value="Acetyl-CoA synthetase-like"/>
    <property type="match status" value="1"/>
</dbReference>
<evidence type="ECO:0000256" key="1">
    <source>
        <dbReference type="ARBA" id="ARBA00022450"/>
    </source>
</evidence>
<evidence type="ECO:0000313" key="7">
    <source>
        <dbReference type="Proteomes" id="UP000075230"/>
    </source>
</evidence>
<dbReference type="Gene3D" id="3.40.50.720">
    <property type="entry name" value="NAD(P)-binding Rossmann-like Domain"/>
    <property type="match status" value="1"/>
</dbReference>
<dbReference type="Pfam" id="PF00501">
    <property type="entry name" value="AMP-binding"/>
    <property type="match status" value="1"/>
</dbReference>
<dbReference type="Pfam" id="PF07993">
    <property type="entry name" value="NAD_binding_4"/>
    <property type="match status" value="1"/>
</dbReference>
<dbReference type="SUPFAM" id="SSF51735">
    <property type="entry name" value="NAD(P)-binding Rossmann-fold domains"/>
    <property type="match status" value="1"/>
</dbReference>
<protein>
    <submittedName>
        <fullName evidence="6">NRPS-like enzyme</fullName>
    </submittedName>
</protein>